<sequence>FEEHVDEIKNLLYANYRKDILRTANRGFAEFYKTKLLADSDVL</sequence>
<reference evidence="1" key="1">
    <citation type="journal article" date="2015" name="Nature">
        <title>Complex archaea that bridge the gap between prokaryotes and eukaryotes.</title>
        <authorList>
            <person name="Spang A."/>
            <person name="Saw J.H."/>
            <person name="Jorgensen S.L."/>
            <person name="Zaremba-Niedzwiedzka K."/>
            <person name="Martijn J."/>
            <person name="Lind A.E."/>
            <person name="van Eijk R."/>
            <person name="Schleper C."/>
            <person name="Guy L."/>
            <person name="Ettema T.J."/>
        </authorList>
    </citation>
    <scope>NUCLEOTIDE SEQUENCE</scope>
</reference>
<accession>A0A0F9DV36</accession>
<dbReference type="AlphaFoldDB" id="A0A0F9DV36"/>
<feature type="non-terminal residue" evidence="1">
    <location>
        <position position="1"/>
    </location>
</feature>
<gene>
    <name evidence="1" type="ORF">LCGC14_2503050</name>
</gene>
<proteinExistence type="predicted"/>
<dbReference type="EMBL" id="LAZR01039965">
    <property type="protein sequence ID" value="KKL15698.1"/>
    <property type="molecule type" value="Genomic_DNA"/>
</dbReference>
<comment type="caution">
    <text evidence="1">The sequence shown here is derived from an EMBL/GenBank/DDBJ whole genome shotgun (WGS) entry which is preliminary data.</text>
</comment>
<evidence type="ECO:0000313" key="1">
    <source>
        <dbReference type="EMBL" id="KKL15698.1"/>
    </source>
</evidence>
<name>A0A0F9DV36_9ZZZZ</name>
<organism evidence="1">
    <name type="scientific">marine sediment metagenome</name>
    <dbReference type="NCBI Taxonomy" id="412755"/>
    <lineage>
        <taxon>unclassified sequences</taxon>
        <taxon>metagenomes</taxon>
        <taxon>ecological metagenomes</taxon>
    </lineage>
</organism>
<protein>
    <submittedName>
        <fullName evidence="1">Uncharacterized protein</fullName>
    </submittedName>
</protein>